<dbReference type="SUPFAM" id="SSF103190">
    <property type="entry name" value="Sensory domain-like"/>
    <property type="match status" value="1"/>
</dbReference>
<dbReference type="GO" id="GO:0005886">
    <property type="term" value="C:plasma membrane"/>
    <property type="evidence" value="ECO:0007669"/>
    <property type="project" value="UniProtKB-SubCell"/>
</dbReference>
<dbReference type="Pfam" id="PF00672">
    <property type="entry name" value="HAMP"/>
    <property type="match status" value="1"/>
</dbReference>
<dbReference type="CDD" id="cd12912">
    <property type="entry name" value="PDC2_MCP_like"/>
    <property type="match status" value="1"/>
</dbReference>
<evidence type="ECO:0000256" key="10">
    <source>
        <dbReference type="SAM" id="Coils"/>
    </source>
</evidence>
<dbReference type="CDD" id="cd06225">
    <property type="entry name" value="HAMP"/>
    <property type="match status" value="1"/>
</dbReference>
<dbReference type="SUPFAM" id="SSF58104">
    <property type="entry name" value="Methyl-accepting chemotaxis protein (MCP) signaling domain"/>
    <property type="match status" value="1"/>
</dbReference>
<evidence type="ECO:0000256" key="4">
    <source>
        <dbReference type="ARBA" id="ARBA00022692"/>
    </source>
</evidence>
<dbReference type="InterPro" id="IPR029151">
    <property type="entry name" value="Sensor-like_sf"/>
</dbReference>
<dbReference type="Pfam" id="PF02743">
    <property type="entry name" value="dCache_1"/>
    <property type="match status" value="1"/>
</dbReference>
<comment type="similarity">
    <text evidence="8">Belongs to the methyl-accepting chemotaxis (MCP) protein family.</text>
</comment>
<dbReference type="Gene3D" id="1.10.287.950">
    <property type="entry name" value="Methyl-accepting chemotaxis protein"/>
    <property type="match status" value="1"/>
</dbReference>
<evidence type="ECO:0000256" key="1">
    <source>
        <dbReference type="ARBA" id="ARBA00004651"/>
    </source>
</evidence>
<dbReference type="PANTHER" id="PTHR32089">
    <property type="entry name" value="METHYL-ACCEPTING CHEMOTAXIS PROTEIN MCPB"/>
    <property type="match status" value="1"/>
</dbReference>
<keyword evidence="3" id="KW-0145">Chemotaxis</keyword>
<evidence type="ECO:0000313" key="15">
    <source>
        <dbReference type="Proteomes" id="UP001321786"/>
    </source>
</evidence>
<keyword evidence="6 11" id="KW-0472">Membrane</keyword>
<dbReference type="GO" id="GO:0006935">
    <property type="term" value="P:chemotaxis"/>
    <property type="evidence" value="ECO:0007669"/>
    <property type="project" value="UniProtKB-KW"/>
</dbReference>
<evidence type="ECO:0000256" key="5">
    <source>
        <dbReference type="ARBA" id="ARBA00022989"/>
    </source>
</evidence>
<proteinExistence type="inferred from homology"/>
<feature type="transmembrane region" description="Helical" evidence="11">
    <location>
        <begin position="21"/>
        <end position="42"/>
    </location>
</feature>
<dbReference type="SMART" id="SM00283">
    <property type="entry name" value="MA"/>
    <property type="match status" value="1"/>
</dbReference>
<evidence type="ECO:0000256" key="3">
    <source>
        <dbReference type="ARBA" id="ARBA00022500"/>
    </source>
</evidence>
<dbReference type="InterPro" id="IPR003660">
    <property type="entry name" value="HAMP_dom"/>
</dbReference>
<keyword evidence="15" id="KW-1185">Reference proteome</keyword>
<protein>
    <submittedName>
        <fullName evidence="14">Methyl-accepting chemotaxis protein</fullName>
    </submittedName>
</protein>
<dbReference type="Gene3D" id="3.30.450.20">
    <property type="entry name" value="PAS domain"/>
    <property type="match status" value="2"/>
</dbReference>
<evidence type="ECO:0000256" key="9">
    <source>
        <dbReference type="PROSITE-ProRule" id="PRU00284"/>
    </source>
</evidence>
<dbReference type="Pfam" id="PF00015">
    <property type="entry name" value="MCPsignal"/>
    <property type="match status" value="1"/>
</dbReference>
<feature type="transmembrane region" description="Helical" evidence="11">
    <location>
        <begin position="289"/>
        <end position="312"/>
    </location>
</feature>
<evidence type="ECO:0000256" key="7">
    <source>
        <dbReference type="ARBA" id="ARBA00023224"/>
    </source>
</evidence>
<evidence type="ECO:0000259" key="12">
    <source>
        <dbReference type="PROSITE" id="PS50111"/>
    </source>
</evidence>
<dbReference type="PANTHER" id="PTHR32089:SF112">
    <property type="entry name" value="LYSOZYME-LIKE PROTEIN-RELATED"/>
    <property type="match status" value="1"/>
</dbReference>
<reference evidence="14 15" key="1">
    <citation type="submission" date="2023-08" db="EMBL/GenBank/DDBJ databases">
        <title>Helicovermis profunda gen. nov., sp. nov., a novel mesophilic, fermentative bacterium within the Bacillota from a deep-sea hydrothermal vent chimney.</title>
        <authorList>
            <person name="Miyazaki U."/>
            <person name="Mizutani D."/>
            <person name="Hashimoto Y."/>
            <person name="Tame A."/>
            <person name="Sawayama S."/>
            <person name="Miyazaki J."/>
            <person name="Takai K."/>
            <person name="Nakagawa S."/>
        </authorList>
    </citation>
    <scope>NUCLEOTIDE SEQUENCE [LARGE SCALE GENOMIC DNA]</scope>
    <source>
        <strain evidence="14 15">S502</strain>
    </source>
</reference>
<dbReference type="RefSeq" id="WP_338535765.1">
    <property type="nucleotide sequence ID" value="NZ_AP028654.1"/>
</dbReference>
<gene>
    <name evidence="14" type="ORF">HLPR_24970</name>
</gene>
<sequence length="670" mass="73299">MVKNEKQQIKKKHNGSIRNKLLAMFLVILLITISSVGMFTYFKAKSLFEKNLILSSNQVLDEASVYIETYLNNYAEKIELLAKSSILQNLDGSSESNKVAYKLFENLNASSPGIMYSYIGTVNKDMIMMPTDELPEGYDPTARPWYQDAVKANKVVWTDPYTDASTGDYVVSVAKPVYKGSKLVGVVSLDISLKGLADKLQAITIGQHGYPVLLTNSGITMTHQDKKLIGKEIPIPELLSAVKTGKTEPLTYMFNGKKKFASFKKLESINWTLMASLDANETQVDATSIMNSLIIIGIITLVIALFFSFVFAGSITKNIKKILDALEKIKNGDFTVRVDVKTKDEFGRVGDILNDTIKELGFMMKKIKDIASDVTESAQNLAATSEETSASADEVGRTVDDIAKGASEQAEDAEKGSIIAKDLSDKFIVLMEKSKIMLESANVAMKANDESIKTVETLKNKTTQNDEANKEIEIAVAELDSKTQSIETILDTISAIAVQTNLLALNASIEAARAGEHGRGFAVVAEEIRKLAEESSGAADQVREIVTVIVNESSKTVNSMESVKIISKEQSDAVNEVNLSFDTINKSISDIFNEIEVINESVEDLSKNKDDIVESIGNISAVSEETAAASEEVSASMDQQVMAVEEVAKAAEKMNEISVLLNEETDKFKF</sequence>
<name>A0AAU9E625_9FIRM</name>
<evidence type="ECO:0000256" key="11">
    <source>
        <dbReference type="SAM" id="Phobius"/>
    </source>
</evidence>
<dbReference type="KEGG" id="hprf:HLPR_24970"/>
<accession>A0AAU9E625</accession>
<dbReference type="InterPro" id="IPR004089">
    <property type="entry name" value="MCPsignal_dom"/>
</dbReference>
<keyword evidence="4 11" id="KW-0812">Transmembrane</keyword>
<keyword evidence="2" id="KW-1003">Cell membrane</keyword>
<evidence type="ECO:0000259" key="13">
    <source>
        <dbReference type="PROSITE" id="PS50885"/>
    </source>
</evidence>
<dbReference type="GO" id="GO:0007165">
    <property type="term" value="P:signal transduction"/>
    <property type="evidence" value="ECO:0007669"/>
    <property type="project" value="UniProtKB-KW"/>
</dbReference>
<dbReference type="PROSITE" id="PS50111">
    <property type="entry name" value="CHEMOTAXIS_TRANSDUC_2"/>
    <property type="match status" value="1"/>
</dbReference>
<evidence type="ECO:0000313" key="14">
    <source>
        <dbReference type="EMBL" id="BEP30166.1"/>
    </source>
</evidence>
<dbReference type="InterPro" id="IPR033479">
    <property type="entry name" value="dCache_1"/>
</dbReference>
<organism evidence="14 15">
    <name type="scientific">Helicovermis profundi</name>
    <dbReference type="NCBI Taxonomy" id="3065157"/>
    <lineage>
        <taxon>Bacteria</taxon>
        <taxon>Bacillati</taxon>
        <taxon>Bacillota</taxon>
        <taxon>Clostridia</taxon>
        <taxon>Helicovermis</taxon>
    </lineage>
</organism>
<evidence type="ECO:0000256" key="2">
    <source>
        <dbReference type="ARBA" id="ARBA00022475"/>
    </source>
</evidence>
<keyword evidence="5 11" id="KW-1133">Transmembrane helix</keyword>
<evidence type="ECO:0000256" key="6">
    <source>
        <dbReference type="ARBA" id="ARBA00023136"/>
    </source>
</evidence>
<keyword evidence="10" id="KW-0175">Coiled coil</keyword>
<feature type="domain" description="HAMP" evidence="13">
    <location>
        <begin position="313"/>
        <end position="365"/>
    </location>
</feature>
<feature type="coiled-coil region" evidence="10">
    <location>
        <begin position="458"/>
        <end position="485"/>
    </location>
</feature>
<dbReference type="EMBL" id="AP028654">
    <property type="protein sequence ID" value="BEP30166.1"/>
    <property type="molecule type" value="Genomic_DNA"/>
</dbReference>
<dbReference type="SMART" id="SM00304">
    <property type="entry name" value="HAMP"/>
    <property type="match status" value="1"/>
</dbReference>
<dbReference type="AlphaFoldDB" id="A0AAU9E625"/>
<dbReference type="CDD" id="cd11386">
    <property type="entry name" value="MCP_signal"/>
    <property type="match status" value="1"/>
</dbReference>
<dbReference type="PROSITE" id="PS50885">
    <property type="entry name" value="HAMP"/>
    <property type="match status" value="1"/>
</dbReference>
<keyword evidence="7 9" id="KW-0807">Transducer</keyword>
<dbReference type="Proteomes" id="UP001321786">
    <property type="component" value="Chromosome"/>
</dbReference>
<feature type="domain" description="Methyl-accepting transducer" evidence="12">
    <location>
        <begin position="384"/>
        <end position="641"/>
    </location>
</feature>
<dbReference type="CDD" id="cd12913">
    <property type="entry name" value="PDC1_MCP_like"/>
    <property type="match status" value="1"/>
</dbReference>
<comment type="subcellular location">
    <subcellularLocation>
        <location evidence="1">Cell membrane</location>
        <topology evidence="1">Multi-pass membrane protein</topology>
    </subcellularLocation>
</comment>
<evidence type="ECO:0000256" key="8">
    <source>
        <dbReference type="ARBA" id="ARBA00029447"/>
    </source>
</evidence>